<protein>
    <submittedName>
        <fullName evidence="1">Uncharacterized protein</fullName>
    </submittedName>
</protein>
<accession>A0A7J6B8W0</accession>
<keyword evidence="2" id="KW-1185">Reference proteome</keyword>
<dbReference type="Proteomes" id="UP000593565">
    <property type="component" value="Unassembled WGS sequence"/>
</dbReference>
<reference evidence="1 2" key="1">
    <citation type="submission" date="2020-02" db="EMBL/GenBank/DDBJ databases">
        <title>A chromosome-scale genome assembly of the black bullhead catfish (Ameiurus melas).</title>
        <authorList>
            <person name="Wen M."/>
            <person name="Zham M."/>
            <person name="Cabau C."/>
            <person name="Klopp C."/>
            <person name="Donnadieu C."/>
            <person name="Roques C."/>
            <person name="Bouchez O."/>
            <person name="Lampietro C."/>
            <person name="Jouanno E."/>
            <person name="Herpin A."/>
            <person name="Louis A."/>
            <person name="Berthelot C."/>
            <person name="Parey E."/>
            <person name="Roest-Crollius H."/>
            <person name="Braasch I."/>
            <person name="Postlethwait J."/>
            <person name="Robinson-Rechavi M."/>
            <person name="Echchiki A."/>
            <person name="Begum T."/>
            <person name="Montfort J."/>
            <person name="Schartl M."/>
            <person name="Bobe J."/>
            <person name="Guiguen Y."/>
        </authorList>
    </citation>
    <scope>NUCLEOTIDE SEQUENCE [LARGE SCALE GENOMIC DNA]</scope>
    <source>
        <strain evidence="1">M_S1</strain>
        <tissue evidence="1">Blood</tissue>
    </source>
</reference>
<proteinExistence type="predicted"/>
<evidence type="ECO:0000313" key="2">
    <source>
        <dbReference type="Proteomes" id="UP000593565"/>
    </source>
</evidence>
<organism evidence="1 2">
    <name type="scientific">Ameiurus melas</name>
    <name type="common">Black bullhead</name>
    <name type="synonym">Silurus melas</name>
    <dbReference type="NCBI Taxonomy" id="219545"/>
    <lineage>
        <taxon>Eukaryota</taxon>
        <taxon>Metazoa</taxon>
        <taxon>Chordata</taxon>
        <taxon>Craniata</taxon>
        <taxon>Vertebrata</taxon>
        <taxon>Euteleostomi</taxon>
        <taxon>Actinopterygii</taxon>
        <taxon>Neopterygii</taxon>
        <taxon>Teleostei</taxon>
        <taxon>Ostariophysi</taxon>
        <taxon>Siluriformes</taxon>
        <taxon>Ictaluridae</taxon>
        <taxon>Ameiurus</taxon>
    </lineage>
</organism>
<dbReference type="EMBL" id="JAAGNN010000004">
    <property type="protein sequence ID" value="KAF4090148.1"/>
    <property type="molecule type" value="Genomic_DNA"/>
</dbReference>
<gene>
    <name evidence="1" type="ORF">AMELA_G00048620</name>
</gene>
<dbReference type="AlphaFoldDB" id="A0A7J6B8W0"/>
<comment type="caution">
    <text evidence="1">The sequence shown here is derived from an EMBL/GenBank/DDBJ whole genome shotgun (WGS) entry which is preliminary data.</text>
</comment>
<sequence>MIATVQRNLLTANAVEMEVEGTMKRWLQFASDRECRRKRRLLQKEAGFGPGTQAYTGPEVKQVCGPQVG</sequence>
<evidence type="ECO:0000313" key="1">
    <source>
        <dbReference type="EMBL" id="KAF4090148.1"/>
    </source>
</evidence>
<name>A0A7J6B8W0_AMEME</name>